<dbReference type="Pfam" id="PF08031">
    <property type="entry name" value="BBE"/>
    <property type="match status" value="1"/>
</dbReference>
<evidence type="ECO:0000313" key="8">
    <source>
        <dbReference type="EMBL" id="KAH7329441.1"/>
    </source>
</evidence>
<sequence>MFNLSPASVIAVSLLVTSAWSAKSDCKCTPHDPCWPSTSDFARLNESVSGRLIATTPPASVCYPTQHDYDPAQCEGILARWFDAAFHTQDPTSVCSPVWAGNPCPPIYPNGTSVTGDPDAGAKGCNVGGYPAYAVNATEPSHAQEAVKFAAKHNIRLNVKSTGHSFQGRSTAFGSLSVYTHNFRGIQFHEQFQPACCSQQEPQMAATIRAGETIRAIYTELSKHNAVVVGGSAQTVGIMGWFTGGGHGPLSSEFGMGVDNVLQVTMVTPQGDLVTANACQHPDLFWAIRGGGGGTFGIVLEVVMRAHPSPRIAAHSLSAQFTSPSEAENWRMVAKLHSEMPRLKEGGMQGYYYVLPPSIAGALTIMWGFVLCNKPNGTAESLFEPIARLFDENPGTVRYASEISHYPDFFNYWNSTIGFEAVAQSATMGSRLLPAQALTDVDRLSDAFQRATAPSDAQIPVIIIGHMIANSDNAGLDVPLHPGWRRAVTHLILVEPYRDYIDAAAKEEVYGRMTYERVPILEALAPGSGAYFNEADPFDPQFQETFWADNYSRLKSIKDKYDPDSVLWCISCVGSEDWVIGDGGRLCPAT</sequence>
<protein>
    <submittedName>
        <fullName evidence="8">FAD binding domain protein</fullName>
    </submittedName>
</protein>
<keyword evidence="5" id="KW-0560">Oxidoreductase</keyword>
<dbReference type="Pfam" id="PF01565">
    <property type="entry name" value="FAD_binding_4"/>
    <property type="match status" value="1"/>
</dbReference>
<dbReference type="PROSITE" id="PS51387">
    <property type="entry name" value="FAD_PCMH"/>
    <property type="match status" value="1"/>
</dbReference>
<dbReference type="AlphaFoldDB" id="A0A8K0T517"/>
<dbReference type="Proteomes" id="UP000813444">
    <property type="component" value="Unassembled WGS sequence"/>
</dbReference>
<dbReference type="PANTHER" id="PTHR42973">
    <property type="entry name" value="BINDING OXIDOREDUCTASE, PUTATIVE (AFU_ORTHOLOGUE AFUA_1G17690)-RELATED"/>
    <property type="match status" value="1"/>
</dbReference>
<dbReference type="InterPro" id="IPR016166">
    <property type="entry name" value="FAD-bd_PCMH"/>
</dbReference>
<evidence type="ECO:0000256" key="1">
    <source>
        <dbReference type="ARBA" id="ARBA00001974"/>
    </source>
</evidence>
<dbReference type="InterPro" id="IPR050416">
    <property type="entry name" value="FAD-linked_Oxidoreductase"/>
</dbReference>
<evidence type="ECO:0000256" key="3">
    <source>
        <dbReference type="ARBA" id="ARBA00022630"/>
    </source>
</evidence>
<organism evidence="8 9">
    <name type="scientific">Stachybotrys elegans</name>
    <dbReference type="NCBI Taxonomy" id="80388"/>
    <lineage>
        <taxon>Eukaryota</taxon>
        <taxon>Fungi</taxon>
        <taxon>Dikarya</taxon>
        <taxon>Ascomycota</taxon>
        <taxon>Pezizomycotina</taxon>
        <taxon>Sordariomycetes</taxon>
        <taxon>Hypocreomycetidae</taxon>
        <taxon>Hypocreales</taxon>
        <taxon>Stachybotryaceae</taxon>
        <taxon>Stachybotrys</taxon>
    </lineage>
</organism>
<comment type="cofactor">
    <cofactor evidence="1">
        <name>FAD</name>
        <dbReference type="ChEBI" id="CHEBI:57692"/>
    </cofactor>
</comment>
<gene>
    <name evidence="8" type="ORF">B0I35DRAFT_448578</name>
</gene>
<keyword evidence="3" id="KW-0285">Flavoprotein</keyword>
<evidence type="ECO:0000256" key="6">
    <source>
        <dbReference type="SAM" id="SignalP"/>
    </source>
</evidence>
<proteinExistence type="inferred from homology"/>
<keyword evidence="9" id="KW-1185">Reference proteome</keyword>
<dbReference type="InterPro" id="IPR036318">
    <property type="entry name" value="FAD-bd_PCMH-like_sf"/>
</dbReference>
<name>A0A8K0T517_9HYPO</name>
<feature type="signal peptide" evidence="6">
    <location>
        <begin position="1"/>
        <end position="21"/>
    </location>
</feature>
<reference evidence="8" key="1">
    <citation type="journal article" date="2021" name="Nat. Commun.">
        <title>Genetic determinants of endophytism in the Arabidopsis root mycobiome.</title>
        <authorList>
            <person name="Mesny F."/>
            <person name="Miyauchi S."/>
            <person name="Thiergart T."/>
            <person name="Pickel B."/>
            <person name="Atanasova L."/>
            <person name="Karlsson M."/>
            <person name="Huettel B."/>
            <person name="Barry K.W."/>
            <person name="Haridas S."/>
            <person name="Chen C."/>
            <person name="Bauer D."/>
            <person name="Andreopoulos W."/>
            <person name="Pangilinan J."/>
            <person name="LaButti K."/>
            <person name="Riley R."/>
            <person name="Lipzen A."/>
            <person name="Clum A."/>
            <person name="Drula E."/>
            <person name="Henrissat B."/>
            <person name="Kohler A."/>
            <person name="Grigoriev I.V."/>
            <person name="Martin F.M."/>
            <person name="Hacquard S."/>
        </authorList>
    </citation>
    <scope>NUCLEOTIDE SEQUENCE</scope>
    <source>
        <strain evidence="8">MPI-CAGE-CH-0235</strain>
    </source>
</reference>
<dbReference type="Gene3D" id="3.30.465.10">
    <property type="match status" value="2"/>
</dbReference>
<accession>A0A8K0T517</accession>
<keyword evidence="6" id="KW-0732">Signal</keyword>
<keyword evidence="4" id="KW-0274">FAD</keyword>
<comment type="caution">
    <text evidence="8">The sequence shown here is derived from an EMBL/GenBank/DDBJ whole genome shotgun (WGS) entry which is preliminary data.</text>
</comment>
<evidence type="ECO:0000256" key="2">
    <source>
        <dbReference type="ARBA" id="ARBA00005466"/>
    </source>
</evidence>
<dbReference type="InterPro" id="IPR016169">
    <property type="entry name" value="FAD-bd_PCMH_sub2"/>
</dbReference>
<evidence type="ECO:0000256" key="4">
    <source>
        <dbReference type="ARBA" id="ARBA00022827"/>
    </source>
</evidence>
<dbReference type="InterPro" id="IPR006094">
    <property type="entry name" value="Oxid_FAD_bind_N"/>
</dbReference>
<dbReference type="GO" id="GO:0071949">
    <property type="term" value="F:FAD binding"/>
    <property type="evidence" value="ECO:0007669"/>
    <property type="project" value="InterPro"/>
</dbReference>
<dbReference type="SUPFAM" id="SSF56176">
    <property type="entry name" value="FAD-binding/transporter-associated domain-like"/>
    <property type="match status" value="1"/>
</dbReference>
<dbReference type="GO" id="GO:0016491">
    <property type="term" value="F:oxidoreductase activity"/>
    <property type="evidence" value="ECO:0007669"/>
    <property type="project" value="UniProtKB-KW"/>
</dbReference>
<dbReference type="EMBL" id="JAGPNK010000001">
    <property type="protein sequence ID" value="KAH7329441.1"/>
    <property type="molecule type" value="Genomic_DNA"/>
</dbReference>
<evidence type="ECO:0000256" key="5">
    <source>
        <dbReference type="ARBA" id="ARBA00023002"/>
    </source>
</evidence>
<evidence type="ECO:0000259" key="7">
    <source>
        <dbReference type="PROSITE" id="PS51387"/>
    </source>
</evidence>
<dbReference type="OrthoDB" id="9983560at2759"/>
<feature type="domain" description="FAD-binding PCMH-type" evidence="7">
    <location>
        <begin position="127"/>
        <end position="309"/>
    </location>
</feature>
<feature type="chain" id="PRO_5035421859" evidence="6">
    <location>
        <begin position="22"/>
        <end position="590"/>
    </location>
</feature>
<evidence type="ECO:0000313" key="9">
    <source>
        <dbReference type="Proteomes" id="UP000813444"/>
    </source>
</evidence>
<comment type="similarity">
    <text evidence="2">Belongs to the oxygen-dependent FAD-linked oxidoreductase family.</text>
</comment>
<dbReference type="PANTHER" id="PTHR42973:SF39">
    <property type="entry name" value="FAD-BINDING PCMH-TYPE DOMAIN-CONTAINING PROTEIN"/>
    <property type="match status" value="1"/>
</dbReference>
<dbReference type="InterPro" id="IPR012951">
    <property type="entry name" value="BBE"/>
</dbReference>